<dbReference type="InterPro" id="IPR027074">
    <property type="entry name" value="Integrator_9su"/>
</dbReference>
<proteinExistence type="predicted"/>
<dbReference type="GO" id="GO:0034472">
    <property type="term" value="P:snRNA 3'-end processing"/>
    <property type="evidence" value="ECO:0007669"/>
    <property type="project" value="TreeGrafter"/>
</dbReference>
<dbReference type="SUPFAM" id="SSF56281">
    <property type="entry name" value="Metallo-hydrolase/oxidoreductase"/>
    <property type="match status" value="1"/>
</dbReference>
<organism evidence="3 4">
    <name type="scientific">Pararge aegeria aegeria</name>
    <dbReference type="NCBI Taxonomy" id="348720"/>
    <lineage>
        <taxon>Eukaryota</taxon>
        <taxon>Metazoa</taxon>
        <taxon>Ecdysozoa</taxon>
        <taxon>Arthropoda</taxon>
        <taxon>Hexapoda</taxon>
        <taxon>Insecta</taxon>
        <taxon>Pterygota</taxon>
        <taxon>Neoptera</taxon>
        <taxon>Endopterygota</taxon>
        <taxon>Lepidoptera</taxon>
        <taxon>Glossata</taxon>
        <taxon>Ditrysia</taxon>
        <taxon>Papilionoidea</taxon>
        <taxon>Nymphalidae</taxon>
        <taxon>Satyrinae</taxon>
        <taxon>Satyrini</taxon>
        <taxon>Parargina</taxon>
        <taxon>Pararge</taxon>
    </lineage>
</organism>
<dbReference type="EMBL" id="CAKXAJ010022842">
    <property type="protein sequence ID" value="CAH2227302.1"/>
    <property type="molecule type" value="Genomic_DNA"/>
</dbReference>
<dbReference type="AlphaFoldDB" id="A0A8S4QXM1"/>
<dbReference type="PANTHER" id="PTHR46094:SF1">
    <property type="entry name" value="INTEGRATOR COMPLEX SUBUNIT 9"/>
    <property type="match status" value="1"/>
</dbReference>
<name>A0A8S4QXM1_9NEOP</name>
<accession>A0A8S4QXM1</accession>
<evidence type="ECO:0000256" key="1">
    <source>
        <dbReference type="ARBA" id="ARBA00004123"/>
    </source>
</evidence>
<comment type="caution">
    <text evidence="3">The sequence shown here is derived from an EMBL/GenBank/DDBJ whole genome shotgun (WGS) entry which is preliminary data.</text>
</comment>
<keyword evidence="2" id="KW-0539">Nucleus</keyword>
<dbReference type="PANTHER" id="PTHR46094">
    <property type="entry name" value="INTEGRATOR COMPLEX SUBUNIT 9"/>
    <property type="match status" value="1"/>
</dbReference>
<evidence type="ECO:0000313" key="4">
    <source>
        <dbReference type="Proteomes" id="UP000838756"/>
    </source>
</evidence>
<dbReference type="GO" id="GO:0032039">
    <property type="term" value="C:integrator complex"/>
    <property type="evidence" value="ECO:0007669"/>
    <property type="project" value="InterPro"/>
</dbReference>
<dbReference type="OrthoDB" id="5600060at2759"/>
<dbReference type="Proteomes" id="UP000838756">
    <property type="component" value="Unassembled WGS sequence"/>
</dbReference>
<sequence length="67" mass="7373">MKLYCLSNDPAKPCFVLSFKELMIMLDCGLSAQSVLNFLPLPPVPSTRLASLPNYTPPHINDPLLEG</sequence>
<evidence type="ECO:0000256" key="2">
    <source>
        <dbReference type="ARBA" id="ARBA00023242"/>
    </source>
</evidence>
<evidence type="ECO:0000313" key="3">
    <source>
        <dbReference type="EMBL" id="CAH2227302.1"/>
    </source>
</evidence>
<protein>
    <submittedName>
        <fullName evidence="3">Jg27611 protein</fullName>
    </submittedName>
</protein>
<keyword evidence="4" id="KW-1185">Reference proteome</keyword>
<comment type="subcellular location">
    <subcellularLocation>
        <location evidence="1">Nucleus</location>
    </subcellularLocation>
</comment>
<reference evidence="3" key="1">
    <citation type="submission" date="2022-03" db="EMBL/GenBank/DDBJ databases">
        <authorList>
            <person name="Lindestad O."/>
        </authorList>
    </citation>
    <scope>NUCLEOTIDE SEQUENCE</scope>
</reference>
<feature type="non-terminal residue" evidence="3">
    <location>
        <position position="67"/>
    </location>
</feature>
<dbReference type="InterPro" id="IPR036866">
    <property type="entry name" value="RibonucZ/Hydroxyglut_hydro"/>
</dbReference>
<gene>
    <name evidence="3" type="primary">jg27611</name>
    <name evidence="3" type="ORF">PAEG_LOCUS7831</name>
</gene>